<feature type="compositionally biased region" description="Polar residues" evidence="1">
    <location>
        <begin position="233"/>
        <end position="253"/>
    </location>
</feature>
<feature type="compositionally biased region" description="Basic and acidic residues" evidence="1">
    <location>
        <begin position="397"/>
        <end position="406"/>
    </location>
</feature>
<feature type="region of interest" description="Disordered" evidence="1">
    <location>
        <begin position="1"/>
        <end position="22"/>
    </location>
</feature>
<dbReference type="EMBL" id="JAWWNJ010000010">
    <property type="protein sequence ID" value="KAK7046557.1"/>
    <property type="molecule type" value="Genomic_DNA"/>
</dbReference>
<name>A0AAW0D699_9AGAR</name>
<reference evidence="2 3" key="1">
    <citation type="journal article" date="2024" name="J Genomics">
        <title>Draft genome sequencing and assembly of Favolaschia claudopus CIRM-BRFM 2984 isolated from oak limbs.</title>
        <authorList>
            <person name="Navarro D."/>
            <person name="Drula E."/>
            <person name="Chaduli D."/>
            <person name="Cazenave R."/>
            <person name="Ahrendt S."/>
            <person name="Wang J."/>
            <person name="Lipzen A."/>
            <person name="Daum C."/>
            <person name="Barry K."/>
            <person name="Grigoriev I.V."/>
            <person name="Favel A."/>
            <person name="Rosso M.N."/>
            <person name="Martin F."/>
        </authorList>
    </citation>
    <scope>NUCLEOTIDE SEQUENCE [LARGE SCALE GENOMIC DNA]</scope>
    <source>
        <strain evidence="2 3">CIRM-BRFM 2984</strain>
    </source>
</reference>
<feature type="compositionally biased region" description="Basic and acidic residues" evidence="1">
    <location>
        <begin position="464"/>
        <end position="473"/>
    </location>
</feature>
<protein>
    <submittedName>
        <fullName evidence="2">Uncharacterized protein</fullName>
    </submittedName>
</protein>
<organism evidence="2 3">
    <name type="scientific">Favolaschia claudopus</name>
    <dbReference type="NCBI Taxonomy" id="2862362"/>
    <lineage>
        <taxon>Eukaryota</taxon>
        <taxon>Fungi</taxon>
        <taxon>Dikarya</taxon>
        <taxon>Basidiomycota</taxon>
        <taxon>Agaricomycotina</taxon>
        <taxon>Agaricomycetes</taxon>
        <taxon>Agaricomycetidae</taxon>
        <taxon>Agaricales</taxon>
        <taxon>Marasmiineae</taxon>
        <taxon>Mycenaceae</taxon>
        <taxon>Favolaschia</taxon>
    </lineage>
</organism>
<keyword evidence="3" id="KW-1185">Reference proteome</keyword>
<gene>
    <name evidence="2" type="ORF">R3P38DRAFT_3175835</name>
</gene>
<feature type="region of interest" description="Disordered" evidence="1">
    <location>
        <begin position="364"/>
        <end position="503"/>
    </location>
</feature>
<feature type="compositionally biased region" description="Polar residues" evidence="1">
    <location>
        <begin position="1"/>
        <end position="17"/>
    </location>
</feature>
<sequence length="503" mass="54756">MPDLLSSNPSTSSTALDSDSEETETRYFLPELGAWAVLTIDPVASLSDGAREVPEAVDACKRMVNKPYVALVDHNHALYLPWEPYNSYSLRFLQQGDPYPVPEEFIEPYMSVPVLPVTKETHISGRPPLQSSKALPWSDCFLSISADSVVRSPSVWGSGPALWKIDDAERDRIEELMTDDIYDTREKRNAAMAAEKELEVGAVDPSLGPLTPPAIADEAAVSTSTEADVPSLHSPTRSDTGGQPSVYASSKNSEPYDDESDSDGEGPRDDERGGAEEDEQEPLDLVEAVFFNRLHERAMTTVQFTHDLLTVTELNDPRDYYKEVEAIKRIEQEAAPRIEECRALKLQNEIQRAKEADAAVYDEPTIDRLFERPSATGKLPTKEHPGDESSSAPGSKVEPHASEDKMPVAQGAADATSVSNPEKATTEAIREPLAQAGSPTWILRIKSMLKKPEAESTPAPGSKVEPHAPEDKMPVAQAAADATSVSDPEKATTEAICGTSTPF</sequence>
<feature type="compositionally biased region" description="Acidic residues" evidence="1">
    <location>
        <begin position="255"/>
        <end position="264"/>
    </location>
</feature>
<feature type="compositionally biased region" description="Basic and acidic residues" evidence="1">
    <location>
        <begin position="265"/>
        <end position="275"/>
    </location>
</feature>
<dbReference type="AlphaFoldDB" id="A0AAW0D699"/>
<evidence type="ECO:0000256" key="1">
    <source>
        <dbReference type="SAM" id="MobiDB-lite"/>
    </source>
</evidence>
<evidence type="ECO:0000313" key="2">
    <source>
        <dbReference type="EMBL" id="KAK7046557.1"/>
    </source>
</evidence>
<accession>A0AAW0D699</accession>
<proteinExistence type="predicted"/>
<dbReference type="Proteomes" id="UP001362999">
    <property type="component" value="Unassembled WGS sequence"/>
</dbReference>
<evidence type="ECO:0000313" key="3">
    <source>
        <dbReference type="Proteomes" id="UP001362999"/>
    </source>
</evidence>
<feature type="region of interest" description="Disordered" evidence="1">
    <location>
        <begin position="219"/>
        <end position="283"/>
    </location>
</feature>
<comment type="caution">
    <text evidence="2">The sequence shown here is derived from an EMBL/GenBank/DDBJ whole genome shotgun (WGS) entry which is preliminary data.</text>
</comment>